<evidence type="ECO:0000259" key="1">
    <source>
        <dbReference type="Pfam" id="PF13380"/>
    </source>
</evidence>
<sequence length="122" mass="13973">MKTEKKTLVMGASTNPDRYAYRAVKMLQQYGHPVVAIGKKEEDFGNIHIEKELIHFDGVDTVTLYLNPMNQKQYYDYIVSLKPKRVVFNPGTENPELYAILKENNIEVEVACTLVMLSVGNY</sequence>
<dbReference type="Pfam" id="PF13380">
    <property type="entry name" value="CoA_binding_2"/>
    <property type="match status" value="1"/>
</dbReference>
<dbReference type="EMBL" id="JUIW01000001">
    <property type="protein sequence ID" value="RYJ45573.1"/>
    <property type="molecule type" value="Genomic_DNA"/>
</dbReference>
<evidence type="ECO:0000313" key="3">
    <source>
        <dbReference type="Proteomes" id="UP000289775"/>
    </source>
</evidence>
<dbReference type="AlphaFoldDB" id="A0A444WI84"/>
<evidence type="ECO:0000313" key="2">
    <source>
        <dbReference type="EMBL" id="RYJ45573.1"/>
    </source>
</evidence>
<protein>
    <submittedName>
        <fullName evidence="2">Putative CoA-binding protein</fullName>
    </submittedName>
</protein>
<dbReference type="RefSeq" id="WP_129749349.1">
    <property type="nucleotide sequence ID" value="NZ_JUIW01000001.1"/>
</dbReference>
<dbReference type="InterPro" id="IPR003781">
    <property type="entry name" value="CoA-bd"/>
</dbReference>
<gene>
    <name evidence="2" type="ORF">NU09_0165</name>
</gene>
<name>A0A444WI84_9FLAO</name>
<dbReference type="OrthoDB" id="708726at2"/>
<dbReference type="InterPro" id="IPR036291">
    <property type="entry name" value="NAD(P)-bd_dom_sf"/>
</dbReference>
<comment type="caution">
    <text evidence="2">The sequence shown here is derived from an EMBL/GenBank/DDBJ whole genome shotgun (WGS) entry which is preliminary data.</text>
</comment>
<dbReference type="Gene3D" id="3.40.50.720">
    <property type="entry name" value="NAD(P)-binding Rossmann-like Domain"/>
    <property type="match status" value="1"/>
</dbReference>
<dbReference type="SUPFAM" id="SSF51735">
    <property type="entry name" value="NAD(P)-binding Rossmann-fold domains"/>
    <property type="match status" value="1"/>
</dbReference>
<accession>A0A444WI84</accession>
<proteinExistence type="predicted"/>
<feature type="domain" description="CoA-binding" evidence="1">
    <location>
        <begin position="5"/>
        <end position="117"/>
    </location>
</feature>
<keyword evidence="3" id="KW-1185">Reference proteome</keyword>
<reference evidence="2 3" key="1">
    <citation type="submission" date="2014-12" db="EMBL/GenBank/DDBJ databases">
        <title>Genome sequence of Flavobacterium beibuense RSKm HC5.</title>
        <authorList>
            <person name="Kim J.F."/>
            <person name="Song J.Y."/>
            <person name="Kwak M.-J."/>
            <person name="Lee S.-W."/>
        </authorList>
    </citation>
    <scope>NUCLEOTIDE SEQUENCE [LARGE SCALE GENOMIC DNA]</scope>
    <source>
        <strain evidence="2 3">RSKm HC5</strain>
    </source>
</reference>
<dbReference type="Proteomes" id="UP000289775">
    <property type="component" value="Unassembled WGS sequence"/>
</dbReference>
<organism evidence="2 3">
    <name type="scientific">Flavobacterium beibuense</name>
    <dbReference type="NCBI Taxonomy" id="657326"/>
    <lineage>
        <taxon>Bacteria</taxon>
        <taxon>Pseudomonadati</taxon>
        <taxon>Bacteroidota</taxon>
        <taxon>Flavobacteriia</taxon>
        <taxon>Flavobacteriales</taxon>
        <taxon>Flavobacteriaceae</taxon>
        <taxon>Flavobacterium</taxon>
    </lineage>
</organism>